<dbReference type="Proteomes" id="UP000250235">
    <property type="component" value="Unassembled WGS sequence"/>
</dbReference>
<reference evidence="1 2" key="1">
    <citation type="journal article" date="2015" name="Proc. Natl. Acad. Sci. U.S.A.">
        <title>The resurrection genome of Boea hygrometrica: A blueprint for survival of dehydration.</title>
        <authorList>
            <person name="Xiao L."/>
            <person name="Yang G."/>
            <person name="Zhang L."/>
            <person name="Yang X."/>
            <person name="Zhao S."/>
            <person name="Ji Z."/>
            <person name="Zhou Q."/>
            <person name="Hu M."/>
            <person name="Wang Y."/>
            <person name="Chen M."/>
            <person name="Xu Y."/>
            <person name="Jin H."/>
            <person name="Xiao X."/>
            <person name="Hu G."/>
            <person name="Bao F."/>
            <person name="Hu Y."/>
            <person name="Wan P."/>
            <person name="Li L."/>
            <person name="Deng X."/>
            <person name="Kuang T."/>
            <person name="Xiang C."/>
            <person name="Zhu J.K."/>
            <person name="Oliver M.J."/>
            <person name="He Y."/>
        </authorList>
    </citation>
    <scope>NUCLEOTIDE SEQUENCE [LARGE SCALE GENOMIC DNA]</scope>
    <source>
        <strain evidence="2">cv. XS01</strain>
    </source>
</reference>
<dbReference type="EMBL" id="KV013319">
    <property type="protein sequence ID" value="KZV23964.1"/>
    <property type="molecule type" value="Genomic_DNA"/>
</dbReference>
<dbReference type="AlphaFoldDB" id="A0A2Z7AQ11"/>
<accession>A0A2Z7AQ11</accession>
<evidence type="ECO:0000313" key="2">
    <source>
        <dbReference type="Proteomes" id="UP000250235"/>
    </source>
</evidence>
<gene>
    <name evidence="1" type="ORF">F511_45015</name>
</gene>
<name>A0A2Z7AQ11_9LAMI</name>
<keyword evidence="2" id="KW-1185">Reference proteome</keyword>
<sequence>MAGRWSAPLEQWWPTAGSVTSRRCCFVGRAPLRARRATKAGGVGHGLVAGRPMCADDGARWRMERSSRRGRERGLAPRTKFVVAAVGRPPLRRSSGDVVTADFF</sequence>
<organism evidence="1 2">
    <name type="scientific">Dorcoceras hygrometricum</name>
    <dbReference type="NCBI Taxonomy" id="472368"/>
    <lineage>
        <taxon>Eukaryota</taxon>
        <taxon>Viridiplantae</taxon>
        <taxon>Streptophyta</taxon>
        <taxon>Embryophyta</taxon>
        <taxon>Tracheophyta</taxon>
        <taxon>Spermatophyta</taxon>
        <taxon>Magnoliopsida</taxon>
        <taxon>eudicotyledons</taxon>
        <taxon>Gunneridae</taxon>
        <taxon>Pentapetalae</taxon>
        <taxon>asterids</taxon>
        <taxon>lamiids</taxon>
        <taxon>Lamiales</taxon>
        <taxon>Gesneriaceae</taxon>
        <taxon>Didymocarpoideae</taxon>
        <taxon>Trichosporeae</taxon>
        <taxon>Loxocarpinae</taxon>
        <taxon>Dorcoceras</taxon>
    </lineage>
</organism>
<protein>
    <submittedName>
        <fullName evidence="1">Uncharacterized protein</fullName>
    </submittedName>
</protein>
<evidence type="ECO:0000313" key="1">
    <source>
        <dbReference type="EMBL" id="KZV23964.1"/>
    </source>
</evidence>
<proteinExistence type="predicted"/>